<keyword evidence="6" id="KW-1185">Reference proteome</keyword>
<keyword evidence="2" id="KW-1133">Transmembrane helix</keyword>
<gene>
    <name evidence="5" type="ORF">QEZ52_09815</name>
</gene>
<organism evidence="5 6">
    <name type="scientific">Aliisedimentitalea scapharcae</name>
    <dbReference type="NCBI Taxonomy" id="1524259"/>
    <lineage>
        <taxon>Bacteria</taxon>
        <taxon>Pseudomonadati</taxon>
        <taxon>Pseudomonadota</taxon>
        <taxon>Alphaproteobacteria</taxon>
        <taxon>Rhodobacterales</taxon>
        <taxon>Roseobacteraceae</taxon>
        <taxon>Aliisedimentitalea</taxon>
    </lineage>
</organism>
<dbReference type="InterPro" id="IPR052894">
    <property type="entry name" value="AsmA-related"/>
</dbReference>
<evidence type="ECO:0000256" key="1">
    <source>
        <dbReference type="SAM" id="MobiDB-lite"/>
    </source>
</evidence>
<feature type="transmembrane region" description="Helical" evidence="2">
    <location>
        <begin position="30"/>
        <end position="50"/>
    </location>
</feature>
<dbReference type="InterPro" id="IPR007844">
    <property type="entry name" value="AsmA"/>
</dbReference>
<dbReference type="RefSeq" id="WP_406649933.1">
    <property type="nucleotide sequence ID" value="NZ_CP123584.1"/>
</dbReference>
<dbReference type="Proteomes" id="UP001623232">
    <property type="component" value="Chromosome"/>
</dbReference>
<dbReference type="PANTHER" id="PTHR30441:SF4">
    <property type="entry name" value="PROTEIN ASMA"/>
    <property type="match status" value="1"/>
</dbReference>
<evidence type="ECO:0000256" key="2">
    <source>
        <dbReference type="SAM" id="Phobius"/>
    </source>
</evidence>
<proteinExistence type="predicted"/>
<protein>
    <submittedName>
        <fullName evidence="5">DUF3971 domain-containing protein</fullName>
    </submittedName>
</protein>
<keyword evidence="2" id="KW-0472">Membrane</keyword>
<dbReference type="PANTHER" id="PTHR30441">
    <property type="entry name" value="DUF748 DOMAIN-CONTAINING PROTEIN"/>
    <property type="match status" value="1"/>
</dbReference>
<evidence type="ECO:0000313" key="6">
    <source>
        <dbReference type="Proteomes" id="UP001623232"/>
    </source>
</evidence>
<evidence type="ECO:0000259" key="3">
    <source>
        <dbReference type="Pfam" id="PF05170"/>
    </source>
</evidence>
<reference evidence="5 6" key="1">
    <citation type="submission" date="2023-04" db="EMBL/GenBank/DDBJ databases">
        <title>Complete genome sequence of Alisedimentitalea scapharcae.</title>
        <authorList>
            <person name="Rong J.-C."/>
            <person name="Yi M.-L."/>
            <person name="Zhao Q."/>
        </authorList>
    </citation>
    <scope>NUCLEOTIDE SEQUENCE [LARGE SCALE GENOMIC DNA]</scope>
    <source>
        <strain evidence="5 6">KCTC 42119</strain>
    </source>
</reference>
<dbReference type="Pfam" id="PF05170">
    <property type="entry name" value="AsmA"/>
    <property type="match status" value="1"/>
</dbReference>
<sequence>MRSVDQETDTGQTGDAPPSRRRPHRRALRWGAWVVAILSIALSGAIFFGMDRNLTAPDWLRARVSQRIEQNLNGMTLDFGRVDFVVNKGWRPRIRLQDVVLARDDGRVLAQLAHAEASLAMRPLLRGQIQPKQIELSGAYGQLQRDASGQFALSLGDGSTSTKQAASLPQLIEQGDQLFLHPQLQALTSVQMDALTLSYEDLGQGRAWTLDGGQIRLVRRDDDLRISALFSLLSGRDYASGIDASYASRIGDTEADISVSIHEVASQDIAAQNVALEWLGVLDAPISGALRGNIDSDGAVGPISATLQIGQGVLKPADQARPVSFRGARSYFTYDPVQQRLTFDELSLDSDWGIGAAAGGAYLYTDDQGHLTDLVGQFSFRDVEANPGNFYEAPLTLSKATADFRLQLNPFRFTLGEALVHLDQSKLRLSADASVQAQDLVFALNAELDQLDVPAVKRLWPASLAPKPRKWVANNLLSGDMSQGRFSIRGTAGQKPVIQAGFTFDNASIRFLKTMPPIQGGGGQASLVNGRFVVLATKGTVTGDAGGPIDVAGTSFIIPDIRIKKAAPSVTRVTGRGEVTSVMSLLARPPLSVLKNTVLPVNMVDGMAYITGTLALPLRDKVPFEDIKFHLKGDIRDVSSTLLVPGHTLTADTLDITGDQSAIRIHGQGALSGIPVRAEWSRPIGKGVSPDSQVSGTVELSAQVIDTFNIGLPPGTVSGRGQGQFVLDLGPNRAARLSVTSDLQGVGLQMAELGWRKPTGTSGTLDLSGELGDKVQLDKLILQAAGLTATGSVINRTGGGLDRALLSSIRVGDWLDAAVELVGRGTSAPEIRILSGTLDLRKAPFGSSGTSSAAGAGTGTGPMDVALNQLQITDSISLTGFRGDFSTQGGFNGKFSGRLNGGTAVTGLLVPRENGSAIRIQSQDAGGVFRDSGILSNGQGGSFDMTLLPTAEEGHFEGQMSVRNTRVKNGPAIGALVNSISVIGLLDELTGNGIQFNAVDARFRLGPSVITVYESSAEGPSIGLSMDGTFDVERSLLNMRGVISPVYLLNAIGSLVTRKGEGVFGFSYRLTGPTTDPSVQVNPLSGLAPAMLRDIFRTPGAKAPETQLPADQNSGSSETGTERGNAGDR</sequence>
<feature type="domain" description="AsmA" evidence="3">
    <location>
        <begin position="24"/>
        <end position="203"/>
    </location>
</feature>
<accession>A0ABZ2XXZ2</accession>
<dbReference type="Pfam" id="PF13116">
    <property type="entry name" value="YhdP"/>
    <property type="match status" value="1"/>
</dbReference>
<feature type="compositionally biased region" description="Polar residues" evidence="1">
    <location>
        <begin position="1109"/>
        <end position="1119"/>
    </location>
</feature>
<name>A0ABZ2XXZ2_9RHOB</name>
<dbReference type="InterPro" id="IPR025263">
    <property type="entry name" value="YhdP_central"/>
</dbReference>
<feature type="region of interest" description="Disordered" evidence="1">
    <location>
        <begin position="1098"/>
        <end position="1129"/>
    </location>
</feature>
<feature type="domain" description="YhdP central" evidence="4">
    <location>
        <begin position="377"/>
        <end position="786"/>
    </location>
</feature>
<feature type="region of interest" description="Disordered" evidence="1">
    <location>
        <begin position="1"/>
        <end position="23"/>
    </location>
</feature>
<evidence type="ECO:0000313" key="5">
    <source>
        <dbReference type="EMBL" id="WZK90822.1"/>
    </source>
</evidence>
<evidence type="ECO:0000259" key="4">
    <source>
        <dbReference type="Pfam" id="PF13116"/>
    </source>
</evidence>
<keyword evidence="2" id="KW-0812">Transmembrane</keyword>
<dbReference type="EMBL" id="CP123584">
    <property type="protein sequence ID" value="WZK90822.1"/>
    <property type="molecule type" value="Genomic_DNA"/>
</dbReference>